<evidence type="ECO:0000256" key="1">
    <source>
        <dbReference type="ARBA" id="ARBA00004651"/>
    </source>
</evidence>
<comment type="caution">
    <text evidence="9">The sequence shown here is derived from an EMBL/GenBank/DDBJ whole genome shotgun (WGS) entry which is preliminary data.</text>
</comment>
<dbReference type="HAMAP" id="MF_01118">
    <property type="entry name" value="MFS_YhhS"/>
    <property type="match status" value="1"/>
</dbReference>
<keyword evidence="2 8" id="KW-0813">Transport</keyword>
<dbReference type="PANTHER" id="PTHR23517:SF13">
    <property type="entry name" value="MAJOR FACILITATOR SUPERFAMILY MFS_1"/>
    <property type="match status" value="1"/>
</dbReference>
<keyword evidence="6 8" id="KW-1133">Transmembrane helix</keyword>
<evidence type="ECO:0000256" key="4">
    <source>
        <dbReference type="ARBA" id="ARBA00022519"/>
    </source>
</evidence>
<comment type="similarity">
    <text evidence="8">Belongs to the major facilitator superfamily. YhhS family.</text>
</comment>
<evidence type="ECO:0000256" key="5">
    <source>
        <dbReference type="ARBA" id="ARBA00022692"/>
    </source>
</evidence>
<evidence type="ECO:0000313" key="9">
    <source>
        <dbReference type="EMBL" id="GCG55504.1"/>
    </source>
</evidence>
<keyword evidence="7 8" id="KW-0472">Membrane</keyword>
<dbReference type="GO" id="GO:0022857">
    <property type="term" value="F:transmembrane transporter activity"/>
    <property type="evidence" value="ECO:0007669"/>
    <property type="project" value="UniProtKB-UniRule"/>
</dbReference>
<evidence type="ECO:0000256" key="8">
    <source>
        <dbReference type="HAMAP-Rule" id="MF_01118"/>
    </source>
</evidence>
<dbReference type="Pfam" id="PF07690">
    <property type="entry name" value="MFS_1"/>
    <property type="match status" value="1"/>
</dbReference>
<dbReference type="InterPro" id="IPR011701">
    <property type="entry name" value="MFS"/>
</dbReference>
<dbReference type="NCBIfam" id="NF003477">
    <property type="entry name" value="PRK05122.1"/>
    <property type="match status" value="1"/>
</dbReference>
<evidence type="ECO:0000256" key="7">
    <source>
        <dbReference type="ARBA" id="ARBA00023136"/>
    </source>
</evidence>
<dbReference type="PANTHER" id="PTHR23517">
    <property type="entry name" value="RESISTANCE PROTEIN MDTM, PUTATIVE-RELATED-RELATED"/>
    <property type="match status" value="1"/>
</dbReference>
<gene>
    <name evidence="8 9" type="primary">yhhS</name>
    <name evidence="9" type="ORF">BvCmsH19A_00558</name>
</gene>
<dbReference type="SUPFAM" id="SSF103473">
    <property type="entry name" value="MFS general substrate transporter"/>
    <property type="match status" value="1"/>
</dbReference>
<dbReference type="CDD" id="cd17489">
    <property type="entry name" value="MFS_YfcJ_like"/>
    <property type="match status" value="1"/>
</dbReference>
<dbReference type="FunFam" id="1.20.1250.20:FF:000155">
    <property type="entry name" value="Uncharacterized MFS-type transporter YhhS"/>
    <property type="match status" value="1"/>
</dbReference>
<feature type="transmembrane region" description="Helical" evidence="8">
    <location>
        <begin position="322"/>
        <end position="343"/>
    </location>
</feature>
<dbReference type="InterPro" id="IPR036259">
    <property type="entry name" value="MFS_trans_sf"/>
</dbReference>
<feature type="transmembrane region" description="Helical" evidence="8">
    <location>
        <begin position="163"/>
        <end position="186"/>
    </location>
</feature>
<dbReference type="Gene3D" id="1.20.1250.20">
    <property type="entry name" value="MFS general substrate transporter like domains"/>
    <property type="match status" value="1"/>
</dbReference>
<keyword evidence="4 8" id="KW-0997">Cell inner membrane</keyword>
<protein>
    <recommendedName>
        <fullName evidence="8">Uncharacterized MFS-type transporter YhhS</fullName>
    </recommendedName>
</protein>
<reference evidence="9" key="1">
    <citation type="submission" date="2018-11" db="EMBL/GenBank/DDBJ databases">
        <title>Draft genome sequence of commensal E.coli strains.</title>
        <authorList>
            <person name="Arimizu Y."/>
            <person name="Hayashi T."/>
            <person name="Ogura Y."/>
        </authorList>
    </citation>
    <scope>NUCLEOTIDE SEQUENCE</scope>
    <source>
        <strain evidence="9">39-H19-A</strain>
    </source>
</reference>
<proteinExistence type="inferred from homology"/>
<sequence>MKHCCKNVVILMPEPVAEPALNGLRLNLRIVSIVMFNFASYLTIGLPLAVLPGYVHDVMGFSAFWAGLVISLQYFATLLSRPHAGRYADLLGPKKIVVFGLCGCFLSGLGYLTAGLTASLPVISLLLLCLGRVILGIGQSFAGTGSTLWGVGVVGSLHIGRVISWNGIVTYGAMAMGAPLGVVFYHWGGLQALALIIMGVALVAILLAIPRPTVKASKGKPLPFRAVLGRVWLYGMALALALASAGFGVIATFITLFYDAKGWDGAAFALTLFSCAFVGTRLLFPNGINRIGGLNVAMICFSVEIIGLLLVGVATMPWMAKIGVLLAGAGFSLVFPALGVVAVKAVPQQNQGAALATYTVFMDLSLGVTGPLAGLVMSWAGVPVIYLAAAGLVAIALLLTWRLKKRPPEHVPEAASSS</sequence>
<feature type="transmembrane region" description="Helical" evidence="8">
    <location>
        <begin position="355"/>
        <end position="377"/>
    </location>
</feature>
<feature type="transmembrane region" description="Helical" evidence="8">
    <location>
        <begin position="383"/>
        <end position="401"/>
    </location>
</feature>
<dbReference type="InterPro" id="IPR050171">
    <property type="entry name" value="MFS_Transporters"/>
</dbReference>
<dbReference type="InterPro" id="IPR023008">
    <property type="entry name" value="MFS_YhhS-like"/>
</dbReference>
<keyword evidence="5 8" id="KW-0812">Transmembrane</keyword>
<evidence type="ECO:0000256" key="2">
    <source>
        <dbReference type="ARBA" id="ARBA00022448"/>
    </source>
</evidence>
<name>A0A478KQK1_ECOLX</name>
<feature type="transmembrane region" description="Helical" evidence="8">
    <location>
        <begin position="58"/>
        <end position="76"/>
    </location>
</feature>
<feature type="transmembrane region" description="Helical" evidence="8">
    <location>
        <begin position="30"/>
        <end position="52"/>
    </location>
</feature>
<dbReference type="PROSITE" id="PS50850">
    <property type="entry name" value="MFS"/>
    <property type="match status" value="1"/>
</dbReference>
<dbReference type="InterPro" id="IPR020846">
    <property type="entry name" value="MFS_dom"/>
</dbReference>
<feature type="transmembrane region" description="Helical" evidence="8">
    <location>
        <begin position="266"/>
        <end position="284"/>
    </location>
</feature>
<evidence type="ECO:0000256" key="3">
    <source>
        <dbReference type="ARBA" id="ARBA00022475"/>
    </source>
</evidence>
<dbReference type="AlphaFoldDB" id="A0A478KQK1"/>
<feature type="transmembrane region" description="Helical" evidence="8">
    <location>
        <begin position="231"/>
        <end position="254"/>
    </location>
</feature>
<comment type="caution">
    <text evidence="8">Lacks conserved residue(s) required for the propagation of feature annotation.</text>
</comment>
<dbReference type="EMBL" id="BICW01000006">
    <property type="protein sequence ID" value="GCG55504.1"/>
    <property type="molecule type" value="Genomic_DNA"/>
</dbReference>
<dbReference type="GO" id="GO:0005886">
    <property type="term" value="C:plasma membrane"/>
    <property type="evidence" value="ECO:0007669"/>
    <property type="project" value="UniProtKB-SubCell"/>
</dbReference>
<feature type="transmembrane region" description="Helical" evidence="8">
    <location>
        <begin position="96"/>
        <end position="114"/>
    </location>
</feature>
<keyword evidence="3 8" id="KW-1003">Cell membrane</keyword>
<organism evidence="9">
    <name type="scientific">Escherichia coli</name>
    <dbReference type="NCBI Taxonomy" id="562"/>
    <lineage>
        <taxon>Bacteria</taxon>
        <taxon>Pseudomonadati</taxon>
        <taxon>Pseudomonadota</taxon>
        <taxon>Gammaproteobacteria</taxon>
        <taxon>Enterobacterales</taxon>
        <taxon>Enterobacteriaceae</taxon>
        <taxon>Escherichia</taxon>
    </lineage>
</organism>
<feature type="transmembrane region" description="Helical" evidence="8">
    <location>
        <begin position="192"/>
        <end position="210"/>
    </location>
</feature>
<comment type="subcellular location">
    <subcellularLocation>
        <location evidence="8">Cell inner membrane</location>
        <topology evidence="8">Multi-pass membrane protein</topology>
    </subcellularLocation>
    <subcellularLocation>
        <location evidence="1">Cell membrane</location>
        <topology evidence="1">Multi-pass membrane protein</topology>
    </subcellularLocation>
</comment>
<evidence type="ECO:0000256" key="6">
    <source>
        <dbReference type="ARBA" id="ARBA00022989"/>
    </source>
</evidence>
<feature type="transmembrane region" description="Helical" evidence="8">
    <location>
        <begin position="296"/>
        <end position="316"/>
    </location>
</feature>
<accession>A0A478KQK1</accession>